<sequence length="69" mass="8136">MKKINSLDASEDLEGKIWEAYFSYEWTKICKKIQKGTLKTICTKKRGHIPWIEMRNVYINWKKGVANAT</sequence>
<evidence type="ECO:0000313" key="2">
    <source>
        <dbReference type="Proteomes" id="UP000198838"/>
    </source>
</evidence>
<accession>A0A1I0WIZ4</accession>
<dbReference type="Proteomes" id="UP000198838">
    <property type="component" value="Unassembled WGS sequence"/>
</dbReference>
<keyword evidence="2" id="KW-1185">Reference proteome</keyword>
<dbReference type="STRING" id="1120918.SAMN05216249_10472"/>
<proteinExistence type="predicted"/>
<evidence type="ECO:0000313" key="1">
    <source>
        <dbReference type="EMBL" id="SFA87916.1"/>
    </source>
</evidence>
<reference evidence="1 2" key="1">
    <citation type="submission" date="2016-10" db="EMBL/GenBank/DDBJ databases">
        <authorList>
            <person name="de Groot N.N."/>
        </authorList>
    </citation>
    <scope>NUCLEOTIDE SEQUENCE [LARGE SCALE GENOMIC DNA]</scope>
    <source>
        <strain evidence="1 2">DSM 5522</strain>
    </source>
</reference>
<gene>
    <name evidence="1" type="ORF">SAMN05216249_10472</name>
</gene>
<organism evidence="1 2">
    <name type="scientific">Acetitomaculum ruminis DSM 5522</name>
    <dbReference type="NCBI Taxonomy" id="1120918"/>
    <lineage>
        <taxon>Bacteria</taxon>
        <taxon>Bacillati</taxon>
        <taxon>Bacillota</taxon>
        <taxon>Clostridia</taxon>
        <taxon>Lachnospirales</taxon>
        <taxon>Lachnospiraceae</taxon>
        <taxon>Acetitomaculum</taxon>
    </lineage>
</organism>
<protein>
    <submittedName>
        <fullName evidence="1">Uncharacterized protein</fullName>
    </submittedName>
</protein>
<dbReference type="AlphaFoldDB" id="A0A1I0WIZ4"/>
<dbReference type="EMBL" id="FOJY01000004">
    <property type="protein sequence ID" value="SFA87916.1"/>
    <property type="molecule type" value="Genomic_DNA"/>
</dbReference>
<dbReference type="RefSeq" id="WP_092870784.1">
    <property type="nucleotide sequence ID" value="NZ_FOJY01000004.1"/>
</dbReference>
<name>A0A1I0WIZ4_9FIRM</name>